<evidence type="ECO:0000313" key="1">
    <source>
        <dbReference type="EMBL" id="OGC62661.1"/>
    </source>
</evidence>
<proteinExistence type="predicted"/>
<gene>
    <name evidence="1" type="ORF">A2264_02185</name>
</gene>
<sequence>MQGIQTKDAQEFDPNVLEEIVVVDYSEPDVIKSIYSPTLFPHLKLTTNAVSRDIEVVVVSTENEDKQLLHKLLTETRTARNYVLNKC</sequence>
<name>A0A1F4VZS5_UNCKA</name>
<protein>
    <submittedName>
        <fullName evidence="1">Uncharacterized protein</fullName>
    </submittedName>
</protein>
<dbReference type="EMBL" id="MEVT01000014">
    <property type="protein sequence ID" value="OGC62661.1"/>
    <property type="molecule type" value="Genomic_DNA"/>
</dbReference>
<organism evidence="1 2">
    <name type="scientific">candidate division WWE3 bacterium RIFOXYA2_FULL_46_9</name>
    <dbReference type="NCBI Taxonomy" id="1802636"/>
    <lineage>
        <taxon>Bacteria</taxon>
        <taxon>Katanobacteria</taxon>
    </lineage>
</organism>
<evidence type="ECO:0000313" key="2">
    <source>
        <dbReference type="Proteomes" id="UP000176614"/>
    </source>
</evidence>
<reference evidence="1 2" key="1">
    <citation type="journal article" date="2016" name="Nat. Commun.">
        <title>Thousands of microbial genomes shed light on interconnected biogeochemical processes in an aquifer system.</title>
        <authorList>
            <person name="Anantharaman K."/>
            <person name="Brown C.T."/>
            <person name="Hug L.A."/>
            <person name="Sharon I."/>
            <person name="Castelle C.J."/>
            <person name="Probst A.J."/>
            <person name="Thomas B.C."/>
            <person name="Singh A."/>
            <person name="Wilkins M.J."/>
            <person name="Karaoz U."/>
            <person name="Brodie E.L."/>
            <person name="Williams K.H."/>
            <person name="Hubbard S.S."/>
            <person name="Banfield J.F."/>
        </authorList>
    </citation>
    <scope>NUCLEOTIDE SEQUENCE [LARGE SCALE GENOMIC DNA]</scope>
</reference>
<dbReference type="Proteomes" id="UP000176614">
    <property type="component" value="Unassembled WGS sequence"/>
</dbReference>
<comment type="caution">
    <text evidence="1">The sequence shown here is derived from an EMBL/GenBank/DDBJ whole genome shotgun (WGS) entry which is preliminary data.</text>
</comment>
<dbReference type="AlphaFoldDB" id="A0A1F4VZS5"/>
<accession>A0A1F4VZS5</accession>